<feature type="domain" description="Aldehyde dehydrogenase" evidence="5">
    <location>
        <begin position="14"/>
        <end position="475"/>
    </location>
</feature>
<dbReference type="RefSeq" id="WP_381364191.1">
    <property type="nucleotide sequence ID" value="NZ_JBHSOA010000037.1"/>
</dbReference>
<dbReference type="Proteomes" id="UP001596180">
    <property type="component" value="Unassembled WGS sequence"/>
</dbReference>
<evidence type="ECO:0000256" key="2">
    <source>
        <dbReference type="ARBA" id="ARBA00023002"/>
    </source>
</evidence>
<reference evidence="7" key="1">
    <citation type="journal article" date="2019" name="Int. J. Syst. Evol. Microbiol.">
        <title>The Global Catalogue of Microorganisms (GCM) 10K type strain sequencing project: providing services to taxonomists for standard genome sequencing and annotation.</title>
        <authorList>
            <consortium name="The Broad Institute Genomics Platform"/>
            <consortium name="The Broad Institute Genome Sequencing Center for Infectious Disease"/>
            <person name="Wu L."/>
            <person name="Ma J."/>
        </authorList>
    </citation>
    <scope>NUCLEOTIDE SEQUENCE [LARGE SCALE GENOMIC DNA]</scope>
    <source>
        <strain evidence="7">JCM 10411</strain>
    </source>
</reference>
<dbReference type="InterPro" id="IPR029510">
    <property type="entry name" value="Ald_DH_CS_GLU"/>
</dbReference>
<dbReference type="EMBL" id="JBHSOA010000037">
    <property type="protein sequence ID" value="MFC5853637.1"/>
    <property type="molecule type" value="Genomic_DNA"/>
</dbReference>
<evidence type="ECO:0000313" key="6">
    <source>
        <dbReference type="EMBL" id="MFC5853637.1"/>
    </source>
</evidence>
<dbReference type="InterPro" id="IPR016162">
    <property type="entry name" value="Ald_DH_N"/>
</dbReference>
<keyword evidence="7" id="KW-1185">Reference proteome</keyword>
<dbReference type="SUPFAM" id="SSF53720">
    <property type="entry name" value="ALDH-like"/>
    <property type="match status" value="1"/>
</dbReference>
<comment type="caution">
    <text evidence="6">The sequence shown here is derived from an EMBL/GenBank/DDBJ whole genome shotgun (WGS) entry which is preliminary data.</text>
</comment>
<evidence type="ECO:0000256" key="1">
    <source>
        <dbReference type="ARBA" id="ARBA00009986"/>
    </source>
</evidence>
<name>A0ABW1DZP7_9ACTN</name>
<evidence type="ECO:0000256" key="3">
    <source>
        <dbReference type="PROSITE-ProRule" id="PRU10007"/>
    </source>
</evidence>
<keyword evidence="2 4" id="KW-0560">Oxidoreductase</keyword>
<evidence type="ECO:0000313" key="7">
    <source>
        <dbReference type="Proteomes" id="UP001596180"/>
    </source>
</evidence>
<dbReference type="CDD" id="cd07139">
    <property type="entry name" value="ALDH_AldA-Rv0768"/>
    <property type="match status" value="1"/>
</dbReference>
<dbReference type="Pfam" id="PF00171">
    <property type="entry name" value="Aldedh"/>
    <property type="match status" value="1"/>
</dbReference>
<accession>A0ABW1DZP7</accession>
<dbReference type="InterPro" id="IPR015590">
    <property type="entry name" value="Aldehyde_DH_dom"/>
</dbReference>
<proteinExistence type="inferred from homology"/>
<comment type="similarity">
    <text evidence="1 4">Belongs to the aldehyde dehydrogenase family.</text>
</comment>
<dbReference type="Gene3D" id="3.40.309.10">
    <property type="entry name" value="Aldehyde Dehydrogenase, Chain A, domain 2"/>
    <property type="match status" value="1"/>
</dbReference>
<feature type="active site" evidence="3">
    <location>
        <position position="250"/>
    </location>
</feature>
<protein>
    <submittedName>
        <fullName evidence="6">Aldehyde dehydrogenase</fullName>
    </submittedName>
</protein>
<dbReference type="Gene3D" id="3.40.605.10">
    <property type="entry name" value="Aldehyde Dehydrogenase, Chain A, domain 1"/>
    <property type="match status" value="1"/>
</dbReference>
<sequence length="484" mass="50665">MELDRRQLFIGGRWTEPADGSGQDVIEAATGKVLGRTAMASAADVDAAVAAARTALAGPWGSMPAQERAELLDRFAAALKARGREIAPLVSRENGMPLSLSIPVNGFSASMTVAYYARLLRELPETDVRPSLIGETVVRREPVGVVGAITPWNYPQSLAAMKIGPALAAGCTVVLKPAPETALDAFYFADAAQEAGLPPGVLNVLPGGREAGEQLVSHPGVDKIAFTGSTAAGRAIGEQCGRLLRPVTLELGGKSAALLAQDADLAAFTGALLDVSLTNNGQTCHASTRILAPAARYEEVVDAVTEAVRALRVGDPLDRSTEVGPLVSAAQQERVRGYVDLGVREGARLTTGGSAPVDGLTDGWFVRPTVLADVDNDWRVAREEIFGPVLCVIRYEDEDQAVALANDSDYGLGGTVWTADLDHGMDLAARIHTGTVGVNQYGVDLQAPFGGVKASGLGREMGPEGLAPYFSLKSVYRPKQTAAS</sequence>
<dbReference type="InterPro" id="IPR016161">
    <property type="entry name" value="Ald_DH/histidinol_DH"/>
</dbReference>
<organism evidence="6 7">
    <name type="scientific">Streptomyces chlorus</name>
    <dbReference type="NCBI Taxonomy" id="887452"/>
    <lineage>
        <taxon>Bacteria</taxon>
        <taxon>Bacillati</taxon>
        <taxon>Actinomycetota</taxon>
        <taxon>Actinomycetes</taxon>
        <taxon>Kitasatosporales</taxon>
        <taxon>Streptomycetaceae</taxon>
        <taxon>Streptomyces</taxon>
    </lineage>
</organism>
<dbReference type="PANTHER" id="PTHR42804:SF1">
    <property type="entry name" value="ALDEHYDE DEHYDROGENASE-RELATED"/>
    <property type="match status" value="1"/>
</dbReference>
<evidence type="ECO:0000259" key="5">
    <source>
        <dbReference type="Pfam" id="PF00171"/>
    </source>
</evidence>
<gene>
    <name evidence="6" type="ORF">ACFPZI_18035</name>
</gene>
<evidence type="ECO:0000256" key="4">
    <source>
        <dbReference type="RuleBase" id="RU003345"/>
    </source>
</evidence>
<dbReference type="PANTHER" id="PTHR42804">
    <property type="entry name" value="ALDEHYDE DEHYDROGENASE"/>
    <property type="match status" value="1"/>
</dbReference>
<dbReference type="PROSITE" id="PS00687">
    <property type="entry name" value="ALDEHYDE_DEHYDR_GLU"/>
    <property type="match status" value="1"/>
</dbReference>
<dbReference type="InterPro" id="IPR016163">
    <property type="entry name" value="Ald_DH_C"/>
</dbReference>